<accession>A0ABU4G9X6</accession>
<keyword evidence="3" id="KW-1185">Reference proteome</keyword>
<dbReference type="EMBL" id="JAUBDI010000010">
    <property type="protein sequence ID" value="MDW0113784.1"/>
    <property type="molecule type" value="Genomic_DNA"/>
</dbReference>
<dbReference type="InterPro" id="IPR049242">
    <property type="entry name" value="DUF6877"/>
</dbReference>
<gene>
    <name evidence="2" type="ORF">QT711_11350</name>
</gene>
<dbReference type="Proteomes" id="UP001282284">
    <property type="component" value="Unassembled WGS sequence"/>
</dbReference>
<evidence type="ECO:0000313" key="3">
    <source>
        <dbReference type="Proteomes" id="UP001282284"/>
    </source>
</evidence>
<proteinExistence type="predicted"/>
<evidence type="ECO:0000259" key="1">
    <source>
        <dbReference type="Pfam" id="PF21793"/>
    </source>
</evidence>
<feature type="domain" description="DUF6877" evidence="1">
    <location>
        <begin position="4"/>
        <end position="55"/>
    </location>
</feature>
<reference evidence="2 3" key="1">
    <citation type="submission" date="2023-06" db="EMBL/GenBank/DDBJ databases">
        <title>Sporosarcina sp. nov., isolated from Korean traditional fermented seafood 'Jeotgal'.</title>
        <authorList>
            <person name="Yang A.I."/>
            <person name="Shin N.-R."/>
        </authorList>
    </citation>
    <scope>NUCLEOTIDE SEQUENCE [LARGE SCALE GENOMIC DNA]</scope>
    <source>
        <strain evidence="2 3">KCTC13119</strain>
    </source>
</reference>
<comment type="caution">
    <text evidence="2">The sequence shown here is derived from an EMBL/GenBank/DDBJ whole genome shotgun (WGS) entry which is preliminary data.</text>
</comment>
<protein>
    <recommendedName>
        <fullName evidence="1">DUF6877 domain-containing protein</fullName>
    </recommendedName>
</protein>
<organism evidence="2 3">
    <name type="scientific">Sporosarcina saromensis</name>
    <dbReference type="NCBI Taxonomy" id="359365"/>
    <lineage>
        <taxon>Bacteria</taxon>
        <taxon>Bacillati</taxon>
        <taxon>Bacillota</taxon>
        <taxon>Bacilli</taxon>
        <taxon>Bacillales</taxon>
        <taxon>Caryophanaceae</taxon>
        <taxon>Sporosarcina</taxon>
    </lineage>
</organism>
<evidence type="ECO:0000313" key="2">
    <source>
        <dbReference type="EMBL" id="MDW0113784.1"/>
    </source>
</evidence>
<name>A0ABU4G9X6_9BACL</name>
<dbReference type="Pfam" id="PF21793">
    <property type="entry name" value="DUF6877"/>
    <property type="match status" value="1"/>
</dbReference>
<sequence length="59" mass="6727">MANNPIQEIAKIAHHIPLVALQDINNRIRDHLASGGKDDDPYIFQQLRYARKFVKEDAG</sequence>